<dbReference type="PANTHER" id="PTHR30006">
    <property type="entry name" value="THIAMINE-BINDING PERIPLASMIC PROTEIN-RELATED"/>
    <property type="match status" value="1"/>
</dbReference>
<dbReference type="EMBL" id="JAGSOH010000027">
    <property type="protein sequence ID" value="MBR7827044.1"/>
    <property type="molecule type" value="Genomic_DNA"/>
</dbReference>
<dbReference type="AlphaFoldDB" id="A0A941EG42"/>
<dbReference type="GO" id="GO:0030975">
    <property type="term" value="F:thiamine binding"/>
    <property type="evidence" value="ECO:0007669"/>
    <property type="project" value="TreeGrafter"/>
</dbReference>
<comment type="caution">
    <text evidence="3">The sequence shown here is derived from an EMBL/GenBank/DDBJ whole genome shotgun (WGS) entry which is preliminary data.</text>
</comment>
<reference evidence="3" key="1">
    <citation type="submission" date="2021-04" db="EMBL/GenBank/DDBJ databases">
        <title>Genome based classification of Actinospica acidithermotolerans sp. nov., an actinobacterium isolated from an Indonesian hot spring.</title>
        <authorList>
            <person name="Kusuma A.B."/>
            <person name="Putra K.E."/>
            <person name="Nafisah S."/>
            <person name="Loh J."/>
            <person name="Nouioui I."/>
            <person name="Goodfellow M."/>
        </authorList>
    </citation>
    <scope>NUCLEOTIDE SEQUENCE</scope>
    <source>
        <strain evidence="3">MGRD01-02</strain>
    </source>
</reference>
<evidence type="ECO:0000256" key="1">
    <source>
        <dbReference type="ARBA" id="ARBA00022729"/>
    </source>
</evidence>
<gene>
    <name evidence="3" type="ORF">KDK95_12070</name>
</gene>
<dbReference type="RefSeq" id="WP_212518191.1">
    <property type="nucleotide sequence ID" value="NZ_JAGSOH010000027.1"/>
</dbReference>
<dbReference type="PROSITE" id="PS51257">
    <property type="entry name" value="PROKAR_LIPOPROTEIN"/>
    <property type="match status" value="1"/>
</dbReference>
<evidence type="ECO:0000313" key="3">
    <source>
        <dbReference type="EMBL" id="MBR7827044.1"/>
    </source>
</evidence>
<keyword evidence="4" id="KW-1185">Reference proteome</keyword>
<dbReference type="GO" id="GO:0030976">
    <property type="term" value="F:thiamine pyrophosphate binding"/>
    <property type="evidence" value="ECO:0007669"/>
    <property type="project" value="TreeGrafter"/>
</dbReference>
<dbReference type="Pfam" id="PF13531">
    <property type="entry name" value="SBP_bac_11"/>
    <property type="match status" value="1"/>
</dbReference>
<organism evidence="3 4">
    <name type="scientific">Actinospica acidithermotolerans</name>
    <dbReference type="NCBI Taxonomy" id="2828514"/>
    <lineage>
        <taxon>Bacteria</taxon>
        <taxon>Bacillati</taxon>
        <taxon>Actinomycetota</taxon>
        <taxon>Actinomycetes</taxon>
        <taxon>Catenulisporales</taxon>
        <taxon>Actinospicaceae</taxon>
        <taxon>Actinospica</taxon>
    </lineage>
</organism>
<dbReference type="SUPFAM" id="SSF53850">
    <property type="entry name" value="Periplasmic binding protein-like II"/>
    <property type="match status" value="1"/>
</dbReference>
<feature type="signal peptide" evidence="2">
    <location>
        <begin position="1"/>
        <end position="33"/>
    </location>
</feature>
<sequence length="340" mass="35568">MALPLHRPFRLGAALALAATTAITAACSGSASASPGSSAATGSYTITMYTSATQKTVDAVVAGYKRTHPGASFSIYRAVTGDINARIAADERTGGVRADVIWGTDPLSMEAYAKDGILRAHPITVPAGIPAQYSTEYLIPTRLLYNVLVVHKGFTPVPASWSDLTQPAYRGKVAISDPAAAGSAFAVLGYFAQTPGYGMAYFSKLKANGAVQVSTPTEVVTDVADGRYQVGITLDSLVRPAIKAGSPVEMAWPEPGAIAEYSPIAVTANSKKTAADAAFLDYVLSKPGQQEIAATGWQPVLPGVPGPRIPAGGHEVWPNWNALFPQEKQLLTRYQAIFGA</sequence>
<keyword evidence="1 2" id="KW-0732">Signal</keyword>
<dbReference type="PANTHER" id="PTHR30006:SF2">
    <property type="entry name" value="ABC TRANSPORTER SUBSTRATE-BINDING PROTEIN"/>
    <property type="match status" value="1"/>
</dbReference>
<feature type="chain" id="PRO_5037575325" evidence="2">
    <location>
        <begin position="34"/>
        <end position="340"/>
    </location>
</feature>
<dbReference type="GO" id="GO:0030288">
    <property type="term" value="C:outer membrane-bounded periplasmic space"/>
    <property type="evidence" value="ECO:0007669"/>
    <property type="project" value="TreeGrafter"/>
</dbReference>
<evidence type="ECO:0000256" key="2">
    <source>
        <dbReference type="SAM" id="SignalP"/>
    </source>
</evidence>
<name>A0A941EG42_9ACTN</name>
<dbReference type="Gene3D" id="3.40.190.10">
    <property type="entry name" value="Periplasmic binding protein-like II"/>
    <property type="match status" value="2"/>
</dbReference>
<evidence type="ECO:0000313" key="4">
    <source>
        <dbReference type="Proteomes" id="UP000676325"/>
    </source>
</evidence>
<accession>A0A941EG42</accession>
<protein>
    <submittedName>
        <fullName evidence="3">Extracellular solute-binding protein</fullName>
    </submittedName>
</protein>
<dbReference type="Proteomes" id="UP000676325">
    <property type="component" value="Unassembled WGS sequence"/>
</dbReference>
<proteinExistence type="predicted"/>
<dbReference type="GO" id="GO:0015888">
    <property type="term" value="P:thiamine transport"/>
    <property type="evidence" value="ECO:0007669"/>
    <property type="project" value="TreeGrafter"/>
</dbReference>